<protein>
    <submittedName>
        <fullName evidence="1">Uncharacterized protein</fullName>
    </submittedName>
</protein>
<evidence type="ECO:0000313" key="1">
    <source>
        <dbReference type="EMBL" id="KKK84533.1"/>
    </source>
</evidence>
<proteinExistence type="predicted"/>
<accession>A0A0F8YSW7</accession>
<reference evidence="1" key="1">
    <citation type="journal article" date="2015" name="Nature">
        <title>Complex archaea that bridge the gap between prokaryotes and eukaryotes.</title>
        <authorList>
            <person name="Spang A."/>
            <person name="Saw J.H."/>
            <person name="Jorgensen S.L."/>
            <person name="Zaremba-Niedzwiedzka K."/>
            <person name="Martijn J."/>
            <person name="Lind A.E."/>
            <person name="van Eijk R."/>
            <person name="Schleper C."/>
            <person name="Guy L."/>
            <person name="Ettema T.J."/>
        </authorList>
    </citation>
    <scope>NUCLEOTIDE SEQUENCE</scope>
</reference>
<sequence length="64" mass="6954">MAVKKKTESDILVESESEPEIKTVLGSSKAEALQKEGGWLLVSAVKVDVDAGGLTVKEYTFRKE</sequence>
<gene>
    <name evidence="1" type="ORF">LCGC14_2782390</name>
</gene>
<organism evidence="1">
    <name type="scientific">marine sediment metagenome</name>
    <dbReference type="NCBI Taxonomy" id="412755"/>
    <lineage>
        <taxon>unclassified sequences</taxon>
        <taxon>metagenomes</taxon>
        <taxon>ecological metagenomes</taxon>
    </lineage>
</organism>
<dbReference type="EMBL" id="LAZR01051733">
    <property type="protein sequence ID" value="KKK84533.1"/>
    <property type="molecule type" value="Genomic_DNA"/>
</dbReference>
<name>A0A0F8YSW7_9ZZZZ</name>
<comment type="caution">
    <text evidence="1">The sequence shown here is derived from an EMBL/GenBank/DDBJ whole genome shotgun (WGS) entry which is preliminary data.</text>
</comment>
<dbReference type="AlphaFoldDB" id="A0A0F8YSW7"/>